<proteinExistence type="predicted"/>
<evidence type="ECO:0000256" key="1">
    <source>
        <dbReference type="SAM" id="MobiDB-lite"/>
    </source>
</evidence>
<evidence type="ECO:0000313" key="4">
    <source>
        <dbReference type="Proteomes" id="UP000321046"/>
    </source>
</evidence>
<dbReference type="NCBIfam" id="TIGR04411">
    <property type="entry name" value="T2SS_GspN_Lepto"/>
    <property type="match status" value="1"/>
</dbReference>
<organism evidence="3 4">
    <name type="scientific">Lujinxingia vulgaris</name>
    <dbReference type="NCBI Taxonomy" id="2600176"/>
    <lineage>
        <taxon>Bacteria</taxon>
        <taxon>Deltaproteobacteria</taxon>
        <taxon>Bradymonadales</taxon>
        <taxon>Lujinxingiaceae</taxon>
        <taxon>Lujinxingia</taxon>
    </lineage>
</organism>
<dbReference type="OrthoDB" id="5488411at2"/>
<dbReference type="EMBL" id="VOSL01000054">
    <property type="protein sequence ID" value="TXD34688.1"/>
    <property type="molecule type" value="Genomic_DNA"/>
</dbReference>
<evidence type="ECO:0000256" key="2">
    <source>
        <dbReference type="SAM" id="Phobius"/>
    </source>
</evidence>
<feature type="compositionally biased region" description="Acidic residues" evidence="1">
    <location>
        <begin position="339"/>
        <end position="350"/>
    </location>
</feature>
<feature type="transmembrane region" description="Helical" evidence="2">
    <location>
        <begin position="16"/>
        <end position="35"/>
    </location>
</feature>
<protein>
    <submittedName>
        <fullName evidence="3">Type II secretion system protein GspN</fullName>
    </submittedName>
</protein>
<dbReference type="Proteomes" id="UP000321046">
    <property type="component" value="Unassembled WGS sequence"/>
</dbReference>
<sequence length="350" mass="38481">MRERLSELWERPSFRVLAYVVFAVAMFGLFLVLTFPERRVRQIVTVQLEKALGHQYEVSIAELGLWRLTGAQLEGVQLKERVPASELIGAEGGLAQQIYVERISARFAPLGSLLRRGATVNYQVDIGGGVLSGSYTHGSERRLVSVHSDDVDLRESTLIASFLGIPVFGQLDTDVELELHPTRPLLTGGEIALTGRQFTVGPTVLRTESLPVDLEVPMTNFGNIVVRAHVESPEGGGTPRLVIDEFETRGRDINTEFWGHVDLGAQMGNSRPRLEMRLQVNEEYVTANSLGVVFNMTEFRNGRHQDWYGFTLGGTFNDIAFRGAATAARGPSEAQEPAADGEAEAAEDEG</sequence>
<keyword evidence="2" id="KW-0812">Transmembrane</keyword>
<keyword evidence="2" id="KW-0472">Membrane</keyword>
<evidence type="ECO:0000313" key="3">
    <source>
        <dbReference type="EMBL" id="TXD34688.1"/>
    </source>
</evidence>
<dbReference type="AlphaFoldDB" id="A0A5C6XBG1"/>
<keyword evidence="2" id="KW-1133">Transmembrane helix</keyword>
<dbReference type="RefSeq" id="WP_146975166.1">
    <property type="nucleotide sequence ID" value="NZ_VOSL01000054.1"/>
</dbReference>
<gene>
    <name evidence="3" type="primary">gspN</name>
    <name evidence="3" type="ORF">FRC96_13835</name>
</gene>
<accession>A0A5C6XBG1</accession>
<reference evidence="3 4" key="1">
    <citation type="submission" date="2019-08" db="EMBL/GenBank/DDBJ databases">
        <title>Bradymonadales sp. TMQ2.</title>
        <authorList>
            <person name="Liang Q."/>
        </authorList>
    </citation>
    <scope>NUCLEOTIDE SEQUENCE [LARGE SCALE GENOMIC DNA]</scope>
    <source>
        <strain evidence="3 4">TMQ2</strain>
    </source>
</reference>
<feature type="region of interest" description="Disordered" evidence="1">
    <location>
        <begin position="326"/>
        <end position="350"/>
    </location>
</feature>
<name>A0A5C6XBG1_9DELT</name>
<dbReference type="InterPro" id="IPR030925">
    <property type="entry name" value="T2SS_GspN_Lepto"/>
</dbReference>
<comment type="caution">
    <text evidence="3">The sequence shown here is derived from an EMBL/GenBank/DDBJ whole genome shotgun (WGS) entry which is preliminary data.</text>
</comment>